<dbReference type="Gene3D" id="2.40.170.20">
    <property type="entry name" value="TonB-dependent receptor, beta-barrel domain"/>
    <property type="match status" value="1"/>
</dbReference>
<dbReference type="Pfam" id="PF07660">
    <property type="entry name" value="STN"/>
    <property type="match status" value="1"/>
</dbReference>
<sequence>MYKIFTAKICNNGYCCTKRFLLVMKLTIVLLTVTLLHASATGLAQKVSINVKNVSIVQVLEQIQSQTSYNFLYNSKDLINTKPVSLSVKDMSLTEALDRCFKNQPVNYYIENTTVLIESKRVEAVAERELRKVIKGKITDEKGEALPGVSVKIKGSATGTVSANDGSFTISVDNTDAILVFTFIGFEPLERKVGSASIMSIVLKPVTTGLSEVIVVGYGTQKKVDVTGSIASVSEEAIKSVPASNLISALQSQAPGLDIQKAGGNSHPGATPSIAIRGKRSLDAGASSDVLYVVDGIPYNSTYINDLNQDDVTSVQILKDASATAIYGSRGANGVILITTRRGKTGAPVITYSGYGGASTALGHYDVMDVKAYETYKKWGNYNANNPNTIGAPNRYSGIDDPKFYTDGITFLPAELAGMENGTATDWQKLIFKNGLKTNHQLSVSGGTPTTKYAVSAGYYNEGGLFPGLSFKRYSFKVSVDQELGKYVKVGVSSLNTISKIYGEDINPVVQALISSPLTVPYDDKGNLIPFPGGGSLTYNPLANLVPGAVVQRRSRYNTFTTLYAEAQILPHLKYRFNGGLELTPETFGEFYGSATFKNLSGPSTGKNKNYDYYDYTLENLLTYENTFSKKHHVTATGLFSFQEDYKANTEFSYNNILADDIQYFNPALGANLSGKGDYKKFDIVSFMGRINYDYMSKYLLTLTMRSDGSSTLAPGNKYHLFPSVALGWNIAQEDFMKNISFLSNLKLRAGYGSVGNAAVSPYQTLGGLELLNYNYGTTNVTGTYPNNVPNPQLGWEYTSTLNLGLDFGLLNDRITGSVDVYKQNTSDLILPQNLPITTGYTKQFLANVGKTQNKGLELSISSTNIVAASRKDFGWTTNFNITFNRNKIVALQNGVTEDVGNNRFVGKPINSLYNYVRLGIWQNTAADSALARDLKLTMTGAASVIGTIKVADLNGDGVINSNDRTIVGSRDPKFLGGFTNRFSYYGFDLNVVSTYRVGGTQIAYWLQPGSKVNALNGKENNLNINYWTPDNHENTYPKPNFNVQSPAYGDLLGYYNASYLKIKTINLGYSLPPAIVNKIGVKSLHVYSSFNDAIILFSKLHDRFPGIDPESAGTLGVDTPPTKSLLFGLNVTF</sequence>
<keyword evidence="6" id="KW-0408">Iron</keyword>
<protein>
    <submittedName>
        <fullName evidence="13">TonB-dependent receptor</fullName>
    </submittedName>
</protein>
<evidence type="ECO:0000256" key="7">
    <source>
        <dbReference type="ARBA" id="ARBA00023077"/>
    </source>
</evidence>
<evidence type="ECO:0000256" key="11">
    <source>
        <dbReference type="RuleBase" id="RU003357"/>
    </source>
</evidence>
<dbReference type="NCBIfam" id="TIGR04057">
    <property type="entry name" value="SusC_RagA_signa"/>
    <property type="match status" value="1"/>
</dbReference>
<dbReference type="InterPro" id="IPR011662">
    <property type="entry name" value="Secretin/TonB_short_N"/>
</dbReference>
<evidence type="ECO:0000313" key="13">
    <source>
        <dbReference type="EMBL" id="PWG80283.1"/>
    </source>
</evidence>
<accession>A0A2U2PFX8</accession>
<dbReference type="InterPro" id="IPR012910">
    <property type="entry name" value="Plug_dom"/>
</dbReference>
<keyword evidence="13" id="KW-0675">Receptor</keyword>
<dbReference type="EMBL" id="QEAS01000009">
    <property type="protein sequence ID" value="PWG80283.1"/>
    <property type="molecule type" value="Genomic_DNA"/>
</dbReference>
<dbReference type="GO" id="GO:0009279">
    <property type="term" value="C:cell outer membrane"/>
    <property type="evidence" value="ECO:0007669"/>
    <property type="project" value="UniProtKB-SubCell"/>
</dbReference>
<evidence type="ECO:0000256" key="4">
    <source>
        <dbReference type="ARBA" id="ARBA00022496"/>
    </source>
</evidence>
<dbReference type="SUPFAM" id="SSF49464">
    <property type="entry name" value="Carboxypeptidase regulatory domain-like"/>
    <property type="match status" value="1"/>
</dbReference>
<organism evidence="13 14">
    <name type="scientific">Pararcticibacter amylolyticus</name>
    <dbReference type="NCBI Taxonomy" id="2173175"/>
    <lineage>
        <taxon>Bacteria</taxon>
        <taxon>Pseudomonadati</taxon>
        <taxon>Bacteroidota</taxon>
        <taxon>Sphingobacteriia</taxon>
        <taxon>Sphingobacteriales</taxon>
        <taxon>Sphingobacteriaceae</taxon>
        <taxon>Pararcticibacter</taxon>
    </lineage>
</organism>
<dbReference type="SMART" id="SM00965">
    <property type="entry name" value="STN"/>
    <property type="match status" value="1"/>
</dbReference>
<keyword evidence="4" id="KW-0406">Ion transport</keyword>
<feature type="domain" description="Secretin/TonB short N-terminal" evidence="12">
    <location>
        <begin position="69"/>
        <end position="120"/>
    </location>
</feature>
<dbReference type="InterPro" id="IPR023997">
    <property type="entry name" value="TonB-dep_OMP_SusC/RagA_CS"/>
</dbReference>
<comment type="caution">
    <text evidence="13">The sequence shown here is derived from an EMBL/GenBank/DDBJ whole genome shotgun (WGS) entry which is preliminary data.</text>
</comment>
<dbReference type="SUPFAM" id="SSF56935">
    <property type="entry name" value="Porins"/>
    <property type="match status" value="1"/>
</dbReference>
<keyword evidence="9 10" id="KW-0998">Cell outer membrane</keyword>
<evidence type="ECO:0000256" key="10">
    <source>
        <dbReference type="PROSITE-ProRule" id="PRU01360"/>
    </source>
</evidence>
<evidence type="ECO:0000259" key="12">
    <source>
        <dbReference type="SMART" id="SM00965"/>
    </source>
</evidence>
<keyword evidence="5 10" id="KW-0812">Transmembrane</keyword>
<dbReference type="NCBIfam" id="TIGR04056">
    <property type="entry name" value="OMP_RagA_SusC"/>
    <property type="match status" value="1"/>
</dbReference>
<keyword evidence="8 10" id="KW-0472">Membrane</keyword>
<evidence type="ECO:0000256" key="5">
    <source>
        <dbReference type="ARBA" id="ARBA00022692"/>
    </source>
</evidence>
<evidence type="ECO:0000256" key="9">
    <source>
        <dbReference type="ARBA" id="ARBA00023237"/>
    </source>
</evidence>
<keyword evidence="3 10" id="KW-1134">Transmembrane beta strand</keyword>
<dbReference type="Pfam" id="PF07715">
    <property type="entry name" value="Plug"/>
    <property type="match status" value="1"/>
</dbReference>
<name>A0A2U2PFX8_9SPHI</name>
<reference evidence="13 14" key="1">
    <citation type="submission" date="2018-04" db="EMBL/GenBank/DDBJ databases">
        <title>Pedobacter chongqingensis sp. nov., isolated from a rottenly hemp rope.</title>
        <authorList>
            <person name="Cai Y."/>
        </authorList>
    </citation>
    <scope>NUCLEOTIDE SEQUENCE [LARGE SCALE GENOMIC DNA]</scope>
    <source>
        <strain evidence="13 14">FJ4-8</strain>
    </source>
</reference>
<evidence type="ECO:0000256" key="3">
    <source>
        <dbReference type="ARBA" id="ARBA00022452"/>
    </source>
</evidence>
<keyword evidence="2 10" id="KW-0813">Transport</keyword>
<evidence type="ECO:0000256" key="1">
    <source>
        <dbReference type="ARBA" id="ARBA00004571"/>
    </source>
</evidence>
<dbReference type="Proteomes" id="UP000245647">
    <property type="component" value="Unassembled WGS sequence"/>
</dbReference>
<proteinExistence type="inferred from homology"/>
<evidence type="ECO:0000256" key="6">
    <source>
        <dbReference type="ARBA" id="ARBA00023004"/>
    </source>
</evidence>
<evidence type="ECO:0000256" key="2">
    <source>
        <dbReference type="ARBA" id="ARBA00022448"/>
    </source>
</evidence>
<dbReference type="Gene3D" id="2.170.130.10">
    <property type="entry name" value="TonB-dependent receptor, plug domain"/>
    <property type="match status" value="1"/>
</dbReference>
<keyword evidence="7 11" id="KW-0798">TonB box</keyword>
<dbReference type="GO" id="GO:0006826">
    <property type="term" value="P:iron ion transport"/>
    <property type="evidence" value="ECO:0007669"/>
    <property type="project" value="UniProtKB-KW"/>
</dbReference>
<dbReference type="InterPro" id="IPR023996">
    <property type="entry name" value="TonB-dep_OMP_SusC/RagA"/>
</dbReference>
<comment type="subcellular location">
    <subcellularLocation>
        <location evidence="1 10">Cell outer membrane</location>
        <topology evidence="1 10">Multi-pass membrane protein</topology>
    </subcellularLocation>
</comment>
<dbReference type="Gene3D" id="2.60.40.1120">
    <property type="entry name" value="Carboxypeptidase-like, regulatory domain"/>
    <property type="match status" value="1"/>
</dbReference>
<gene>
    <name evidence="13" type="ORF">DDR33_11750</name>
</gene>
<evidence type="ECO:0000256" key="8">
    <source>
        <dbReference type="ARBA" id="ARBA00023136"/>
    </source>
</evidence>
<keyword evidence="4" id="KW-0410">Iron transport</keyword>
<comment type="similarity">
    <text evidence="10 11">Belongs to the TonB-dependent receptor family.</text>
</comment>
<evidence type="ECO:0000313" key="14">
    <source>
        <dbReference type="Proteomes" id="UP000245647"/>
    </source>
</evidence>
<dbReference type="InterPro" id="IPR039426">
    <property type="entry name" value="TonB-dep_rcpt-like"/>
</dbReference>
<dbReference type="Pfam" id="PF00593">
    <property type="entry name" value="TonB_dep_Rec_b-barrel"/>
    <property type="match status" value="1"/>
</dbReference>
<dbReference type="AlphaFoldDB" id="A0A2U2PFX8"/>
<dbReference type="InterPro" id="IPR036942">
    <property type="entry name" value="Beta-barrel_TonB_sf"/>
</dbReference>
<dbReference type="InterPro" id="IPR037066">
    <property type="entry name" value="Plug_dom_sf"/>
</dbReference>
<dbReference type="InterPro" id="IPR008969">
    <property type="entry name" value="CarboxyPept-like_regulatory"/>
</dbReference>
<keyword evidence="14" id="KW-1185">Reference proteome</keyword>
<dbReference type="Pfam" id="PF13715">
    <property type="entry name" value="CarbopepD_reg_2"/>
    <property type="match status" value="1"/>
</dbReference>
<dbReference type="PROSITE" id="PS52016">
    <property type="entry name" value="TONB_DEPENDENT_REC_3"/>
    <property type="match status" value="1"/>
</dbReference>
<dbReference type="InterPro" id="IPR000531">
    <property type="entry name" value="Beta-barrel_TonB"/>
</dbReference>